<comment type="caution">
    <text evidence="1">The sequence shown here is derived from an EMBL/GenBank/DDBJ whole genome shotgun (WGS) entry which is preliminary data.</text>
</comment>
<evidence type="ECO:0000313" key="1">
    <source>
        <dbReference type="EMBL" id="KAF6135535.1"/>
    </source>
</evidence>
<reference evidence="1 2" key="1">
    <citation type="journal article" date="2020" name="IScience">
        <title>Genome Sequencing of the Endangered Kingdonia uniflora (Circaeasteraceae, Ranunculales) Reveals Potential Mechanisms of Evolutionary Specialization.</title>
        <authorList>
            <person name="Sun Y."/>
            <person name="Deng T."/>
            <person name="Zhang A."/>
            <person name="Moore M.J."/>
            <person name="Landis J.B."/>
            <person name="Lin N."/>
            <person name="Zhang H."/>
            <person name="Zhang X."/>
            <person name="Huang J."/>
            <person name="Zhang X."/>
            <person name="Sun H."/>
            <person name="Wang H."/>
        </authorList>
    </citation>
    <scope>NUCLEOTIDE SEQUENCE [LARGE SCALE GENOMIC DNA]</scope>
    <source>
        <strain evidence="1">TB1705</strain>
        <tissue evidence="1">Leaf</tissue>
    </source>
</reference>
<dbReference type="OrthoDB" id="6080404at2759"/>
<dbReference type="Proteomes" id="UP000541444">
    <property type="component" value="Unassembled WGS sequence"/>
</dbReference>
<organism evidence="1 2">
    <name type="scientific">Kingdonia uniflora</name>
    <dbReference type="NCBI Taxonomy" id="39325"/>
    <lineage>
        <taxon>Eukaryota</taxon>
        <taxon>Viridiplantae</taxon>
        <taxon>Streptophyta</taxon>
        <taxon>Embryophyta</taxon>
        <taxon>Tracheophyta</taxon>
        <taxon>Spermatophyta</taxon>
        <taxon>Magnoliopsida</taxon>
        <taxon>Ranunculales</taxon>
        <taxon>Circaeasteraceae</taxon>
        <taxon>Kingdonia</taxon>
    </lineage>
</organism>
<dbReference type="EMBL" id="JACGCM010002784">
    <property type="protein sequence ID" value="KAF6135535.1"/>
    <property type="molecule type" value="Genomic_DNA"/>
</dbReference>
<accession>A0A7J7KYT8</accession>
<protein>
    <submittedName>
        <fullName evidence="1">Uncharacterized protein</fullName>
    </submittedName>
</protein>
<evidence type="ECO:0000313" key="2">
    <source>
        <dbReference type="Proteomes" id="UP000541444"/>
    </source>
</evidence>
<dbReference type="AlphaFoldDB" id="A0A7J7KYT8"/>
<name>A0A7J7KYT8_9MAGN</name>
<keyword evidence="2" id="KW-1185">Reference proteome</keyword>
<gene>
    <name evidence="1" type="ORF">GIB67_015388</name>
</gene>
<proteinExistence type="predicted"/>
<sequence>MASSSFRRFDASGHNVWINIKYVSSILKYVLLPDEINHDVSSTISDVIVMATFVKSGGKRSFDELEAEMFQPRNYRVYQQQVTLVLYEKDKAEAQRITASAVLFAQQQSADGELFTKKRETEGLMALAEA</sequence>